<dbReference type="Gene3D" id="1.20.120.580">
    <property type="entry name" value="bsu32300-like"/>
    <property type="match status" value="1"/>
</dbReference>
<name>A0A2M7QDG1_9BACT</name>
<dbReference type="InterPro" id="IPR008201">
    <property type="entry name" value="HepT-like"/>
</dbReference>
<evidence type="ECO:0000313" key="7">
    <source>
        <dbReference type="EMBL" id="PIY68967.1"/>
    </source>
</evidence>
<proteinExistence type="inferred from homology"/>
<evidence type="ECO:0000256" key="4">
    <source>
        <dbReference type="ARBA" id="ARBA00022741"/>
    </source>
</evidence>
<dbReference type="GO" id="GO:0004540">
    <property type="term" value="F:RNA nuclease activity"/>
    <property type="evidence" value="ECO:0007669"/>
    <property type="project" value="InterPro"/>
</dbReference>
<dbReference type="InterPro" id="IPR037038">
    <property type="entry name" value="HepT-like_sf"/>
</dbReference>
<comment type="similarity">
    <text evidence="6">Belongs to the HepT RNase toxin family.</text>
</comment>
<keyword evidence="2" id="KW-1277">Toxin-antitoxin system</keyword>
<evidence type="ECO:0000256" key="5">
    <source>
        <dbReference type="ARBA" id="ARBA00022801"/>
    </source>
</evidence>
<dbReference type="PANTHER" id="PTHR34139">
    <property type="entry name" value="UPF0331 PROTEIN MJ0127"/>
    <property type="match status" value="1"/>
</dbReference>
<keyword evidence="5" id="KW-0378">Hydrolase</keyword>
<protein>
    <recommendedName>
        <fullName evidence="9">DUF86 domain-containing protein</fullName>
    </recommendedName>
</protein>
<dbReference type="InterPro" id="IPR051813">
    <property type="entry name" value="HepT_RNase_toxin"/>
</dbReference>
<dbReference type="EMBL" id="PFLF01000065">
    <property type="protein sequence ID" value="PIY68967.1"/>
    <property type="molecule type" value="Genomic_DNA"/>
</dbReference>
<reference evidence="8" key="1">
    <citation type="submission" date="2017-09" db="EMBL/GenBank/DDBJ databases">
        <title>Depth-based differentiation of microbial function through sediment-hosted aquifers and enrichment of novel symbionts in the deep terrestrial subsurface.</title>
        <authorList>
            <person name="Probst A.J."/>
            <person name="Ladd B."/>
            <person name="Jarett J.K."/>
            <person name="Geller-Mcgrath D.E."/>
            <person name="Sieber C.M.K."/>
            <person name="Emerson J.B."/>
            <person name="Anantharaman K."/>
            <person name="Thomas B.C."/>
            <person name="Malmstrom R."/>
            <person name="Stieglmeier M."/>
            <person name="Klingl A."/>
            <person name="Woyke T."/>
            <person name="Ryan C.M."/>
            <person name="Banfield J.F."/>
        </authorList>
    </citation>
    <scope>NUCLEOTIDE SEQUENCE [LARGE SCALE GENOMIC DNA]</scope>
</reference>
<evidence type="ECO:0000256" key="6">
    <source>
        <dbReference type="ARBA" id="ARBA00024207"/>
    </source>
</evidence>
<organism evidence="7 8">
    <name type="scientific">Candidatus Roizmanbacteria bacterium CG_4_10_14_0_8_um_filter_39_9</name>
    <dbReference type="NCBI Taxonomy" id="1974829"/>
    <lineage>
        <taxon>Bacteria</taxon>
        <taxon>Candidatus Roizmaniibacteriota</taxon>
    </lineage>
</organism>
<evidence type="ECO:0000256" key="2">
    <source>
        <dbReference type="ARBA" id="ARBA00022649"/>
    </source>
</evidence>
<keyword evidence="3" id="KW-0540">Nuclease</keyword>
<gene>
    <name evidence="7" type="ORF">COY90_03125</name>
</gene>
<dbReference type="Pfam" id="PF01934">
    <property type="entry name" value="HepT-like"/>
    <property type="match status" value="1"/>
</dbReference>
<evidence type="ECO:0000256" key="1">
    <source>
        <dbReference type="ARBA" id="ARBA00022553"/>
    </source>
</evidence>
<dbReference type="AlphaFoldDB" id="A0A2M7QDG1"/>
<dbReference type="Proteomes" id="UP000230108">
    <property type="component" value="Unassembled WGS sequence"/>
</dbReference>
<dbReference type="GO" id="GO:0016787">
    <property type="term" value="F:hydrolase activity"/>
    <property type="evidence" value="ECO:0007669"/>
    <property type="project" value="UniProtKB-KW"/>
</dbReference>
<comment type="caution">
    <text evidence="7">The sequence shown here is derived from an EMBL/GenBank/DDBJ whole genome shotgun (WGS) entry which is preliminary data.</text>
</comment>
<evidence type="ECO:0000256" key="3">
    <source>
        <dbReference type="ARBA" id="ARBA00022722"/>
    </source>
</evidence>
<dbReference type="GO" id="GO:0000166">
    <property type="term" value="F:nucleotide binding"/>
    <property type="evidence" value="ECO:0007669"/>
    <property type="project" value="UniProtKB-KW"/>
</dbReference>
<sequence length="116" mass="13723">MKRGYAFRIQDILDCISAIESYIASKTEEDFFIDRMLQDAVIRRLEIIGEATKHIPEDIRVQYPDIPWKKMAGLRDIAIHDYVELVQERIWKTLIDELPKTKKQVEKVQKELSSEM</sequence>
<dbReference type="PANTHER" id="PTHR34139:SF1">
    <property type="entry name" value="RNASE MJ1380-RELATED"/>
    <property type="match status" value="1"/>
</dbReference>
<accession>A0A2M7QDG1</accession>
<keyword evidence="1" id="KW-0597">Phosphoprotein</keyword>
<keyword evidence="4" id="KW-0547">Nucleotide-binding</keyword>
<evidence type="ECO:0008006" key="9">
    <source>
        <dbReference type="Google" id="ProtNLM"/>
    </source>
</evidence>
<dbReference type="GO" id="GO:0110001">
    <property type="term" value="C:toxin-antitoxin complex"/>
    <property type="evidence" value="ECO:0007669"/>
    <property type="project" value="InterPro"/>
</dbReference>
<evidence type="ECO:0000313" key="8">
    <source>
        <dbReference type="Proteomes" id="UP000230108"/>
    </source>
</evidence>